<name>A0A1M6LZE3_9ACTN</name>
<dbReference type="Proteomes" id="UP000184452">
    <property type="component" value="Unassembled WGS sequence"/>
</dbReference>
<protein>
    <submittedName>
        <fullName evidence="1">Uncharacterized protein</fullName>
    </submittedName>
</protein>
<evidence type="ECO:0000313" key="1">
    <source>
        <dbReference type="EMBL" id="SHJ76413.1"/>
    </source>
</evidence>
<proteinExistence type="predicted"/>
<evidence type="ECO:0000313" key="2">
    <source>
        <dbReference type="Proteomes" id="UP000184452"/>
    </source>
</evidence>
<accession>A0A1M6LZE3</accession>
<gene>
    <name evidence="1" type="ORF">SAMN05421803_109114</name>
</gene>
<sequence length="70" mass="7757">MMNGIYLDDLLDTAADALDRVGGRNGAGTDDERWVRAVRDALRHARETDDAHAAVTFLDRRLCDAKEAAR</sequence>
<dbReference type="AlphaFoldDB" id="A0A1M6LZE3"/>
<reference evidence="1 2" key="1">
    <citation type="submission" date="2016-11" db="EMBL/GenBank/DDBJ databases">
        <authorList>
            <person name="Jaros S."/>
            <person name="Januszkiewicz K."/>
            <person name="Wedrychowicz H."/>
        </authorList>
    </citation>
    <scope>NUCLEOTIDE SEQUENCE [LARGE SCALE GENOMIC DNA]</scope>
    <source>
        <strain evidence="1 2">CGMCC 4.5723</strain>
    </source>
</reference>
<organism evidence="1 2">
    <name type="scientific">Nocardiopsis flavescens</name>
    <dbReference type="NCBI Taxonomy" id="758803"/>
    <lineage>
        <taxon>Bacteria</taxon>
        <taxon>Bacillati</taxon>
        <taxon>Actinomycetota</taxon>
        <taxon>Actinomycetes</taxon>
        <taxon>Streptosporangiales</taxon>
        <taxon>Nocardiopsidaceae</taxon>
        <taxon>Nocardiopsis</taxon>
    </lineage>
</organism>
<keyword evidence="2" id="KW-1185">Reference proteome</keyword>
<dbReference type="RefSeq" id="WP_073380178.1">
    <property type="nucleotide sequence ID" value="NZ_FQZK01000009.1"/>
</dbReference>
<dbReference type="EMBL" id="FQZK01000009">
    <property type="protein sequence ID" value="SHJ76413.1"/>
    <property type="molecule type" value="Genomic_DNA"/>
</dbReference>